<reference evidence="9" key="1">
    <citation type="submission" date="2021-10" db="EMBL/GenBank/DDBJ databases">
        <title>Anaerobic single-cell dispensing facilitates the cultivation of human gut bacteria.</title>
        <authorList>
            <person name="Afrizal A."/>
        </authorList>
    </citation>
    <scope>NUCLEOTIDE SEQUENCE</scope>
    <source>
        <strain evidence="9">CLA-AA-H274</strain>
    </source>
</reference>
<dbReference type="GO" id="GO:0005886">
    <property type="term" value="C:plasma membrane"/>
    <property type="evidence" value="ECO:0007669"/>
    <property type="project" value="UniProtKB-SubCell"/>
</dbReference>
<sequence length="232" mass="25272">METAVWGSMLEQFTATGITNQMEYLLRILIASLLGIMIGSERKNRNKSAGIRTHMIIAMGSALMMVVSKYGFYDNSRWDASRVASQVVSGVGFLGAGVIFVRNNLVSGLTTSAGMWATAGVGLAMGAGMYVVGICSAVMVVVIQFITHKISYFANVATNGYLRMTIDQQPGAVERMQNYLEGQRVEIAGVKINKNKKEEIKLEFDVVYPPGFKKGELIANLVEMDHVIAVSE</sequence>
<evidence type="ECO:0000256" key="6">
    <source>
        <dbReference type="ARBA" id="ARBA00023136"/>
    </source>
</evidence>
<protein>
    <submittedName>
        <fullName evidence="9">MgtC/SapB family protein</fullName>
    </submittedName>
</protein>
<feature type="domain" description="MgtC/SapB/SrpB/YhiD N-terminal" evidence="8">
    <location>
        <begin position="28"/>
        <end position="151"/>
    </location>
</feature>
<keyword evidence="10" id="KW-1185">Reference proteome</keyword>
<organism evidence="9 10">
    <name type="scientific">Brotaphodocola catenula</name>
    <dbReference type="NCBI Taxonomy" id="2885361"/>
    <lineage>
        <taxon>Bacteria</taxon>
        <taxon>Bacillati</taxon>
        <taxon>Bacillota</taxon>
        <taxon>Clostridia</taxon>
        <taxon>Lachnospirales</taxon>
        <taxon>Lachnospiraceae</taxon>
        <taxon>Brotaphodocola</taxon>
    </lineage>
</organism>
<dbReference type="InterPro" id="IPR049177">
    <property type="entry name" value="MgtC_SapB_SrpB_YhiD_N"/>
</dbReference>
<dbReference type="RefSeq" id="WP_308451482.1">
    <property type="nucleotide sequence ID" value="NZ_JAJEPU010000024.1"/>
</dbReference>
<feature type="transmembrane region" description="Helical" evidence="7">
    <location>
        <begin position="24"/>
        <end position="41"/>
    </location>
</feature>
<accession>A0AAE3ASP9</accession>
<dbReference type="AlphaFoldDB" id="A0AAE3ASP9"/>
<evidence type="ECO:0000256" key="5">
    <source>
        <dbReference type="ARBA" id="ARBA00022989"/>
    </source>
</evidence>
<dbReference type="Pfam" id="PF02308">
    <property type="entry name" value="MgtC"/>
    <property type="match status" value="1"/>
</dbReference>
<dbReference type="PANTHER" id="PTHR33778">
    <property type="entry name" value="PROTEIN MGTC"/>
    <property type="match status" value="1"/>
</dbReference>
<dbReference type="Proteomes" id="UP001198962">
    <property type="component" value="Unassembled WGS sequence"/>
</dbReference>
<gene>
    <name evidence="9" type="ORF">LKD32_09240</name>
</gene>
<proteinExistence type="inferred from homology"/>
<keyword evidence="3" id="KW-1003">Cell membrane</keyword>
<name>A0AAE3ASP9_9FIRM</name>
<evidence type="ECO:0000259" key="8">
    <source>
        <dbReference type="Pfam" id="PF02308"/>
    </source>
</evidence>
<evidence type="ECO:0000313" key="9">
    <source>
        <dbReference type="EMBL" id="MCC2165053.1"/>
    </source>
</evidence>
<feature type="transmembrane region" description="Helical" evidence="7">
    <location>
        <begin position="83"/>
        <end position="101"/>
    </location>
</feature>
<comment type="caution">
    <text evidence="9">The sequence shown here is derived from an EMBL/GenBank/DDBJ whole genome shotgun (WGS) entry which is preliminary data.</text>
</comment>
<dbReference type="PANTHER" id="PTHR33778:SF1">
    <property type="entry name" value="MAGNESIUM TRANSPORTER YHID-RELATED"/>
    <property type="match status" value="1"/>
</dbReference>
<dbReference type="PRINTS" id="PR01837">
    <property type="entry name" value="MGTCSAPBPROT"/>
</dbReference>
<evidence type="ECO:0000256" key="7">
    <source>
        <dbReference type="SAM" id="Phobius"/>
    </source>
</evidence>
<dbReference type="InterPro" id="IPR003416">
    <property type="entry name" value="MgtC/SapB/SrpB/YhiD_fam"/>
</dbReference>
<feature type="transmembrane region" description="Helical" evidence="7">
    <location>
        <begin position="113"/>
        <end position="146"/>
    </location>
</feature>
<evidence type="ECO:0000256" key="1">
    <source>
        <dbReference type="ARBA" id="ARBA00004651"/>
    </source>
</evidence>
<comment type="subcellular location">
    <subcellularLocation>
        <location evidence="1">Cell membrane</location>
        <topology evidence="1">Multi-pass membrane protein</topology>
    </subcellularLocation>
</comment>
<keyword evidence="6 7" id="KW-0472">Membrane</keyword>
<evidence type="ECO:0000256" key="2">
    <source>
        <dbReference type="ARBA" id="ARBA00009298"/>
    </source>
</evidence>
<feature type="transmembrane region" description="Helical" evidence="7">
    <location>
        <begin position="53"/>
        <end position="71"/>
    </location>
</feature>
<evidence type="ECO:0000256" key="3">
    <source>
        <dbReference type="ARBA" id="ARBA00022475"/>
    </source>
</evidence>
<evidence type="ECO:0000256" key="4">
    <source>
        <dbReference type="ARBA" id="ARBA00022692"/>
    </source>
</evidence>
<keyword evidence="4 7" id="KW-0812">Transmembrane</keyword>
<dbReference type="EMBL" id="JAJEPU010000024">
    <property type="protein sequence ID" value="MCC2165053.1"/>
    <property type="molecule type" value="Genomic_DNA"/>
</dbReference>
<comment type="similarity">
    <text evidence="2">Belongs to the MgtC/SapB family.</text>
</comment>
<keyword evidence="5 7" id="KW-1133">Transmembrane helix</keyword>
<evidence type="ECO:0000313" key="10">
    <source>
        <dbReference type="Proteomes" id="UP001198962"/>
    </source>
</evidence>